<dbReference type="GeneID" id="114576677"/>
<dbReference type="OrthoDB" id="10043511at2759"/>
<organism evidence="1 2">
    <name type="scientific">Exaiptasia diaphana</name>
    <name type="common">Tropical sea anemone</name>
    <name type="synonym">Aiptasia pulchella</name>
    <dbReference type="NCBI Taxonomy" id="2652724"/>
    <lineage>
        <taxon>Eukaryota</taxon>
        <taxon>Metazoa</taxon>
        <taxon>Cnidaria</taxon>
        <taxon>Anthozoa</taxon>
        <taxon>Hexacorallia</taxon>
        <taxon>Actiniaria</taxon>
        <taxon>Aiptasiidae</taxon>
        <taxon>Exaiptasia</taxon>
    </lineage>
</organism>
<dbReference type="InterPro" id="IPR052577">
    <property type="entry name" value="VWA7"/>
</dbReference>
<name>A0A913YWX6_EXADI</name>
<protein>
    <submittedName>
        <fullName evidence="1">Uncharacterized protein</fullName>
    </submittedName>
</protein>
<sequence>MKTNIGTAIAVAKDIARYDYKSDVDYVLSTFSMGTDDRSLIGDVKTYGTLAEFEKALDDLGNSEFPEENKEADCFQPTYAGIIRGITQGYPRKSSPIFVFTNNLPRPFGEYTLESAKYHAKRNKMSVNVFVMKPYCSTKSKGRYKSIIWSTGGFLWLIRGGYSSVRKDLKKIENKVKKNLVGTFTIVSRNVKRQSKPKRGIEISVGEFVIDDIAQCGTIDIQAKHDNRGIKLFNPNDYQKLPEIDNDIYRVWTIYKPTKGRWRFDPGDVQDIQVLSHTDLDITFETIFLREKTQGGKEVALEHPLIGIKYKHYLISF</sequence>
<accession>A0A913YWX6</accession>
<dbReference type="Proteomes" id="UP000887567">
    <property type="component" value="Unplaced"/>
</dbReference>
<reference evidence="1" key="1">
    <citation type="submission" date="2022-11" db="UniProtKB">
        <authorList>
            <consortium name="EnsemblMetazoa"/>
        </authorList>
    </citation>
    <scope>IDENTIFICATION</scope>
</reference>
<evidence type="ECO:0000313" key="1">
    <source>
        <dbReference type="EnsemblMetazoa" id="XP_028519568.1"/>
    </source>
</evidence>
<dbReference type="EnsemblMetazoa" id="XM_028663767.1">
    <property type="protein sequence ID" value="XP_028519568.1"/>
    <property type="gene ID" value="LOC114576677"/>
</dbReference>
<dbReference type="RefSeq" id="XP_028519568.1">
    <property type="nucleotide sequence ID" value="XM_028663767.1"/>
</dbReference>
<dbReference type="PANTHER" id="PTHR14905:SF7">
    <property type="entry name" value="VON WILLEBRAND FACTOR A DOMAIN-CONTAINING PROTEIN 7"/>
    <property type="match status" value="1"/>
</dbReference>
<dbReference type="KEGG" id="epa:114576677"/>
<dbReference type="AlphaFoldDB" id="A0A913YWX6"/>
<proteinExistence type="predicted"/>
<evidence type="ECO:0000313" key="2">
    <source>
        <dbReference type="Proteomes" id="UP000887567"/>
    </source>
</evidence>
<dbReference type="PANTHER" id="PTHR14905">
    <property type="entry name" value="NG37"/>
    <property type="match status" value="1"/>
</dbReference>
<keyword evidence="2" id="KW-1185">Reference proteome</keyword>